<dbReference type="PANTHER" id="PTHR42804:SF1">
    <property type="entry name" value="ALDEHYDE DEHYDROGENASE-RELATED"/>
    <property type="match status" value="1"/>
</dbReference>
<sequence length="475" mass="49770">MYTTWIDGEEATTTRTYRVDDPSTGAQITQVPECDTEDIERAIAAAERARIGFAASDLDVRRAFLDRIADKLQAERDALVDLAVTDTGARLVIAESLHVDRAIARFRGWAATPASVLEPSGPPETAGLSAALYRRPVGTVGCISPYNFPLLAMAGKVAAALFAGNSVLLKPAPQDPLLVMELGRLAAGAAAELGLDPGVVGTLTGSSPETGQALVADPRVGAISFTGSTGVGRSIFANAAPHMKRLLLELGGKGAVLVRADADLAMVADSVARTWTIQAGQVCLTPARILADETVAADLEDLLVAKLRTLRAGALRDSTTTVGPVISAAQRAHIERLVGAAESAGRRVHRHTELPATGYWTAPALVADAQPEDDVLRVEAFGPVLAMTAVSGDDEAVEIANGLDFALYDYVFSADLEQADRVAARLDAAQVGVNTTTRHPDAPFGGNKHSGIGRTGGTYALDAYTNLQAVVRHDR</sequence>
<keyword evidence="5" id="KW-1185">Reference proteome</keyword>
<dbReference type="Gene3D" id="3.40.309.10">
    <property type="entry name" value="Aldehyde Dehydrogenase, Chain A, domain 2"/>
    <property type="match status" value="1"/>
</dbReference>
<organism evidence="4 5">
    <name type="scientific">Nocardia callitridis</name>
    <dbReference type="NCBI Taxonomy" id="648753"/>
    <lineage>
        <taxon>Bacteria</taxon>
        <taxon>Bacillati</taxon>
        <taxon>Actinomycetota</taxon>
        <taxon>Actinomycetes</taxon>
        <taxon>Mycobacteriales</taxon>
        <taxon>Nocardiaceae</taxon>
        <taxon>Nocardia</taxon>
    </lineage>
</organism>
<evidence type="ECO:0000256" key="2">
    <source>
        <dbReference type="ARBA" id="ARBA00023002"/>
    </source>
</evidence>
<dbReference type="Proteomes" id="UP001500603">
    <property type="component" value="Unassembled WGS sequence"/>
</dbReference>
<name>A0ABP9KNH2_9NOCA</name>
<dbReference type="InterPro" id="IPR016162">
    <property type="entry name" value="Ald_DH_N"/>
</dbReference>
<accession>A0ABP9KNH2</accession>
<dbReference type="EMBL" id="BAABJM010000004">
    <property type="protein sequence ID" value="GAA5061141.1"/>
    <property type="molecule type" value="Genomic_DNA"/>
</dbReference>
<dbReference type="Gene3D" id="3.40.605.10">
    <property type="entry name" value="Aldehyde Dehydrogenase, Chain A, domain 1"/>
    <property type="match status" value="1"/>
</dbReference>
<evidence type="ECO:0000313" key="4">
    <source>
        <dbReference type="EMBL" id="GAA5061141.1"/>
    </source>
</evidence>
<dbReference type="CDD" id="cd07078">
    <property type="entry name" value="ALDH"/>
    <property type="match status" value="1"/>
</dbReference>
<evidence type="ECO:0000259" key="3">
    <source>
        <dbReference type="Pfam" id="PF00171"/>
    </source>
</evidence>
<dbReference type="PANTHER" id="PTHR42804">
    <property type="entry name" value="ALDEHYDE DEHYDROGENASE"/>
    <property type="match status" value="1"/>
</dbReference>
<dbReference type="InterPro" id="IPR016161">
    <property type="entry name" value="Ald_DH/histidinol_DH"/>
</dbReference>
<dbReference type="RefSeq" id="WP_345497416.1">
    <property type="nucleotide sequence ID" value="NZ_BAABJM010000004.1"/>
</dbReference>
<keyword evidence="2" id="KW-0560">Oxidoreductase</keyword>
<proteinExistence type="inferred from homology"/>
<dbReference type="InterPro" id="IPR016163">
    <property type="entry name" value="Ald_DH_C"/>
</dbReference>
<comment type="caution">
    <text evidence="4">The sequence shown here is derived from an EMBL/GenBank/DDBJ whole genome shotgun (WGS) entry which is preliminary data.</text>
</comment>
<evidence type="ECO:0000313" key="5">
    <source>
        <dbReference type="Proteomes" id="UP001500603"/>
    </source>
</evidence>
<evidence type="ECO:0000256" key="1">
    <source>
        <dbReference type="ARBA" id="ARBA00009986"/>
    </source>
</evidence>
<gene>
    <name evidence="4" type="ORF">GCM10023318_43390</name>
</gene>
<reference evidence="5" key="1">
    <citation type="journal article" date="2019" name="Int. J. Syst. Evol. Microbiol.">
        <title>The Global Catalogue of Microorganisms (GCM) 10K type strain sequencing project: providing services to taxonomists for standard genome sequencing and annotation.</title>
        <authorList>
            <consortium name="The Broad Institute Genomics Platform"/>
            <consortium name="The Broad Institute Genome Sequencing Center for Infectious Disease"/>
            <person name="Wu L."/>
            <person name="Ma J."/>
        </authorList>
    </citation>
    <scope>NUCLEOTIDE SEQUENCE [LARGE SCALE GENOMIC DNA]</scope>
    <source>
        <strain evidence="5">JCM 18298</strain>
    </source>
</reference>
<dbReference type="SUPFAM" id="SSF53720">
    <property type="entry name" value="ALDH-like"/>
    <property type="match status" value="1"/>
</dbReference>
<dbReference type="InterPro" id="IPR015590">
    <property type="entry name" value="Aldehyde_DH_dom"/>
</dbReference>
<comment type="similarity">
    <text evidence="1">Belongs to the aldehyde dehydrogenase family.</text>
</comment>
<protein>
    <submittedName>
        <fullName evidence="4">Aldehyde dehydrogenase family protein</fullName>
    </submittedName>
</protein>
<dbReference type="Pfam" id="PF00171">
    <property type="entry name" value="Aldedh"/>
    <property type="match status" value="1"/>
</dbReference>
<feature type="domain" description="Aldehyde dehydrogenase" evidence="3">
    <location>
        <begin position="13"/>
        <end position="470"/>
    </location>
</feature>